<evidence type="ECO:0000313" key="1">
    <source>
        <dbReference type="EMBL" id="RWS23046.1"/>
    </source>
</evidence>
<dbReference type="STRING" id="299467.A0A443S671"/>
<dbReference type="Gene3D" id="3.40.50.150">
    <property type="entry name" value="Vaccinia Virus protein VP39"/>
    <property type="match status" value="1"/>
</dbReference>
<reference evidence="1 2" key="1">
    <citation type="journal article" date="2018" name="Gigascience">
        <title>Genomes of trombidid mites reveal novel predicted allergens and laterally-transferred genes associated with secondary metabolism.</title>
        <authorList>
            <person name="Dong X."/>
            <person name="Chaisiri K."/>
            <person name="Xia D."/>
            <person name="Armstrong S.D."/>
            <person name="Fang Y."/>
            <person name="Donnelly M.J."/>
            <person name="Kadowaki T."/>
            <person name="McGarry J.W."/>
            <person name="Darby A.C."/>
            <person name="Makepeace B.L."/>
        </authorList>
    </citation>
    <scope>NUCLEOTIDE SEQUENCE [LARGE SCALE GENOMIC DNA]</scope>
    <source>
        <strain evidence="1">UoL-UT</strain>
    </source>
</reference>
<name>A0A443S671_9ACAR</name>
<dbReference type="OrthoDB" id="8300214at2759"/>
<protein>
    <submittedName>
        <fullName evidence="1">Cyclopropane fatty acyl phospholipid synthase-like protein</fullName>
    </submittedName>
</protein>
<dbReference type="SUPFAM" id="SSF53335">
    <property type="entry name" value="S-adenosyl-L-methionine-dependent methyltransferases"/>
    <property type="match status" value="1"/>
</dbReference>
<proteinExistence type="predicted"/>
<comment type="caution">
    <text evidence="1">The sequence shown here is derived from an EMBL/GenBank/DDBJ whole genome shotgun (WGS) entry which is preliminary data.</text>
</comment>
<organism evidence="1 2">
    <name type="scientific">Leptotrombidium deliense</name>
    <dbReference type="NCBI Taxonomy" id="299467"/>
    <lineage>
        <taxon>Eukaryota</taxon>
        <taxon>Metazoa</taxon>
        <taxon>Ecdysozoa</taxon>
        <taxon>Arthropoda</taxon>
        <taxon>Chelicerata</taxon>
        <taxon>Arachnida</taxon>
        <taxon>Acari</taxon>
        <taxon>Acariformes</taxon>
        <taxon>Trombidiformes</taxon>
        <taxon>Prostigmata</taxon>
        <taxon>Anystina</taxon>
        <taxon>Parasitengona</taxon>
        <taxon>Trombiculoidea</taxon>
        <taxon>Trombiculidae</taxon>
        <taxon>Leptotrombidium</taxon>
    </lineage>
</organism>
<dbReference type="EMBL" id="NCKV01007253">
    <property type="protein sequence ID" value="RWS23046.1"/>
    <property type="molecule type" value="Genomic_DNA"/>
</dbReference>
<dbReference type="AlphaFoldDB" id="A0A443S671"/>
<dbReference type="VEuPathDB" id="VectorBase:LDEU008994"/>
<dbReference type="InterPro" id="IPR029063">
    <property type="entry name" value="SAM-dependent_MTases_sf"/>
</dbReference>
<dbReference type="Proteomes" id="UP000288716">
    <property type="component" value="Unassembled WGS sequence"/>
</dbReference>
<gene>
    <name evidence="1" type="ORF">B4U80_13966</name>
</gene>
<keyword evidence="2" id="KW-1185">Reference proteome</keyword>
<evidence type="ECO:0000313" key="2">
    <source>
        <dbReference type="Proteomes" id="UP000288716"/>
    </source>
</evidence>
<dbReference type="Pfam" id="PF02353">
    <property type="entry name" value="CMAS"/>
    <property type="match status" value="1"/>
</dbReference>
<accession>A0A443S671</accession>
<sequence length="140" mass="16265">MFEHVGENHHREYFKKVDSLLKDDGLFLMQSGTVCDANLPSYDPMFEKNIKFSCYIPKPEEVCLASKGLFIIEDVQNHTFRTAVTAIAFLRNLNNYRNQIKGKSGEKIYKIFYLTKIVYAMHLMSSYNPVQTILQQLSNE</sequence>